<reference evidence="5" key="1">
    <citation type="submission" date="2012-12" db="EMBL/GenBank/DDBJ databases">
        <authorList>
            <person name="Hellsten U."/>
            <person name="Grimwood J."/>
            <person name="Chapman J.A."/>
            <person name="Shapiro H."/>
            <person name="Aerts A."/>
            <person name="Otillar R.P."/>
            <person name="Terry A.Y."/>
            <person name="Boore J.L."/>
            <person name="Simakov O."/>
            <person name="Marletaz F."/>
            <person name="Cho S.-J."/>
            <person name="Edsinger-Gonzales E."/>
            <person name="Havlak P."/>
            <person name="Kuo D.-H."/>
            <person name="Larsson T."/>
            <person name="Lv J."/>
            <person name="Arendt D."/>
            <person name="Savage R."/>
            <person name="Osoegawa K."/>
            <person name="de Jong P."/>
            <person name="Lindberg D.R."/>
            <person name="Seaver E.C."/>
            <person name="Weisblat D.A."/>
            <person name="Putnam N.H."/>
            <person name="Grigoriev I.V."/>
            <person name="Rokhsar D.S."/>
        </authorList>
    </citation>
    <scope>NUCLEOTIDE SEQUENCE</scope>
    <source>
        <strain evidence="5">I ESC-2004</strain>
    </source>
</reference>
<organism evidence="3">
    <name type="scientific">Capitella teleta</name>
    <name type="common">Polychaete worm</name>
    <dbReference type="NCBI Taxonomy" id="283909"/>
    <lineage>
        <taxon>Eukaryota</taxon>
        <taxon>Metazoa</taxon>
        <taxon>Spiralia</taxon>
        <taxon>Lophotrochozoa</taxon>
        <taxon>Annelida</taxon>
        <taxon>Polychaeta</taxon>
        <taxon>Sedentaria</taxon>
        <taxon>Scolecida</taxon>
        <taxon>Capitellidae</taxon>
        <taxon>Capitella</taxon>
    </lineage>
</organism>
<feature type="region of interest" description="Disordered" evidence="1">
    <location>
        <begin position="385"/>
        <end position="450"/>
    </location>
</feature>
<reference evidence="4" key="3">
    <citation type="submission" date="2015-06" db="UniProtKB">
        <authorList>
            <consortium name="EnsemblMetazoa"/>
        </authorList>
    </citation>
    <scope>IDENTIFICATION</scope>
</reference>
<sequence>MDVARPLALSKGCPTGYKWIWTYFNQCITKQNQLTGFVCGLTAIAVTILAHVCLAVVRHRLHTRPPYVSRSLTLIQAFFQILSRSAECLGCVFAHQFGTQICLSLYLVSSSVFFFAQWIYLQVARRHQWLACMSREEKIQADKWQKSYRSQLFSYRRLIPMAILPLTLTFGCYASWVFQESDKAAATGVYRSRTLLSKSIVYEEAEWLDMTGSEGTVAEMDKLSDEYNAGYCLGVVGAVFEILLIVPTLYQAVKGCGWTKLQVVYYMLSMVANALYAASIYCQEMSTDLFLHSLPWAAPRKQGIDGDQKRRHSDGDASDEGENEQLLFTTNEEEEEEAFARNEEEARQQDVEIAVGDLFQPEQKVNSAEQQAYEEQRVVFPQLHKQPEPRRQVQQQQQQQQQPKPQLQSKIDLPQIHQPLLPPRSPEPEFDADSDETISVDNGHMDDHDTASVDSVASTYKENDGRTSRGHSSASAALNWDFEDLESVQMNDDDYLSECGSITSSIEAAHPSQLSSGLEQIQSLIRNILDEHLPTESRLPPSTKIDKDAKDSVSKYMVLFNQENMMMSSVEDLTKIDVAGYSTDNNSVFWFTRRGSSDREASDTESALGDELLG</sequence>
<evidence type="ECO:0000313" key="4">
    <source>
        <dbReference type="EnsemblMetazoa" id="CapteP218902"/>
    </source>
</evidence>
<dbReference type="EnsemblMetazoa" id="CapteT218902">
    <property type="protein sequence ID" value="CapteP218902"/>
    <property type="gene ID" value="CapteG218902"/>
</dbReference>
<evidence type="ECO:0000256" key="1">
    <source>
        <dbReference type="SAM" id="MobiDB-lite"/>
    </source>
</evidence>
<name>R7VCF2_CAPTE</name>
<dbReference type="PANTHER" id="PTHR16201:SF34">
    <property type="entry name" value="LYSOSOMAL AMINO ACID TRANSPORTER 1"/>
    <property type="match status" value="1"/>
</dbReference>
<dbReference type="AlphaFoldDB" id="R7VCF2"/>
<evidence type="ECO:0000313" key="5">
    <source>
        <dbReference type="Proteomes" id="UP000014760"/>
    </source>
</evidence>
<proteinExistence type="predicted"/>
<accession>R7VCF2</accession>
<feature type="region of interest" description="Disordered" evidence="1">
    <location>
        <begin position="301"/>
        <end position="347"/>
    </location>
</feature>
<dbReference type="PANTHER" id="PTHR16201">
    <property type="entry name" value="SEVEN TRANSMEMBRANE PROTEIN 1-RELATED"/>
    <property type="match status" value="1"/>
</dbReference>
<feature type="transmembrane region" description="Helical" evidence="2">
    <location>
        <begin position="103"/>
        <end position="121"/>
    </location>
</feature>
<dbReference type="OrthoDB" id="6104155at2759"/>
<reference evidence="3 5" key="2">
    <citation type="journal article" date="2013" name="Nature">
        <title>Insights into bilaterian evolution from three spiralian genomes.</title>
        <authorList>
            <person name="Simakov O."/>
            <person name="Marletaz F."/>
            <person name="Cho S.J."/>
            <person name="Edsinger-Gonzales E."/>
            <person name="Havlak P."/>
            <person name="Hellsten U."/>
            <person name="Kuo D.H."/>
            <person name="Larsson T."/>
            <person name="Lv J."/>
            <person name="Arendt D."/>
            <person name="Savage R."/>
            <person name="Osoegawa K."/>
            <person name="de Jong P."/>
            <person name="Grimwood J."/>
            <person name="Chapman J.A."/>
            <person name="Shapiro H."/>
            <person name="Aerts A."/>
            <person name="Otillar R.P."/>
            <person name="Terry A.Y."/>
            <person name="Boore J.L."/>
            <person name="Grigoriev I.V."/>
            <person name="Lindberg D.R."/>
            <person name="Seaver E.C."/>
            <person name="Weisblat D.A."/>
            <person name="Putnam N.H."/>
            <person name="Rokhsar D.S."/>
        </authorList>
    </citation>
    <scope>NUCLEOTIDE SEQUENCE</scope>
    <source>
        <strain evidence="3 5">I ESC-2004</strain>
    </source>
</reference>
<feature type="transmembrane region" description="Helical" evidence="2">
    <location>
        <begin position="34"/>
        <end position="57"/>
    </location>
</feature>
<dbReference type="EMBL" id="KB293112">
    <property type="protein sequence ID" value="ELU16523.1"/>
    <property type="molecule type" value="Genomic_DNA"/>
</dbReference>
<keyword evidence="5" id="KW-1185">Reference proteome</keyword>
<feature type="transmembrane region" description="Helical" evidence="2">
    <location>
        <begin position="158"/>
        <end position="178"/>
    </location>
</feature>
<feature type="compositionally biased region" description="Basic and acidic residues" evidence="1">
    <location>
        <begin position="338"/>
        <end position="347"/>
    </location>
</feature>
<dbReference type="Proteomes" id="UP000014760">
    <property type="component" value="Unassembled WGS sequence"/>
</dbReference>
<keyword evidence="2" id="KW-0812">Transmembrane</keyword>
<dbReference type="OMA" id="RIMCILM"/>
<dbReference type="GO" id="GO:0016020">
    <property type="term" value="C:membrane"/>
    <property type="evidence" value="ECO:0007669"/>
    <property type="project" value="TreeGrafter"/>
</dbReference>
<evidence type="ECO:0000313" key="3">
    <source>
        <dbReference type="EMBL" id="ELU16523.1"/>
    </source>
</evidence>
<dbReference type="EMBL" id="AMQN01004299">
    <property type="status" value="NOT_ANNOTATED_CDS"/>
    <property type="molecule type" value="Genomic_DNA"/>
</dbReference>
<feature type="transmembrane region" description="Helical" evidence="2">
    <location>
        <begin position="228"/>
        <end position="251"/>
    </location>
</feature>
<keyword evidence="2" id="KW-0472">Membrane</keyword>
<feature type="region of interest" description="Disordered" evidence="1">
    <location>
        <begin position="595"/>
        <end position="614"/>
    </location>
</feature>
<dbReference type="GO" id="GO:0015174">
    <property type="term" value="F:basic amino acid transmembrane transporter activity"/>
    <property type="evidence" value="ECO:0007669"/>
    <property type="project" value="TreeGrafter"/>
</dbReference>
<gene>
    <name evidence="3" type="ORF">CAPTEDRAFT_218902</name>
</gene>
<dbReference type="HOGENOM" id="CLU_444997_0_0_1"/>
<keyword evidence="2" id="KW-1133">Transmembrane helix</keyword>
<feature type="compositionally biased region" description="Low complexity" evidence="1">
    <location>
        <begin position="392"/>
        <end position="408"/>
    </location>
</feature>
<protein>
    <submittedName>
        <fullName evidence="3 4">Uncharacterized protein</fullName>
    </submittedName>
</protein>
<feature type="compositionally biased region" description="Acidic residues" evidence="1">
    <location>
        <begin position="428"/>
        <end position="438"/>
    </location>
</feature>
<evidence type="ECO:0000256" key="2">
    <source>
        <dbReference type="SAM" id="Phobius"/>
    </source>
</evidence>
<feature type="transmembrane region" description="Helical" evidence="2">
    <location>
        <begin position="263"/>
        <end position="281"/>
    </location>
</feature>
<dbReference type="InterPro" id="IPR051415">
    <property type="entry name" value="LAAT-1"/>
</dbReference>